<dbReference type="Proteomes" id="UP001153069">
    <property type="component" value="Unassembled WGS sequence"/>
</dbReference>
<evidence type="ECO:0000256" key="3">
    <source>
        <dbReference type="SAM" id="SignalP"/>
    </source>
</evidence>
<dbReference type="InterPro" id="IPR011990">
    <property type="entry name" value="TPR-like_helical_dom_sf"/>
</dbReference>
<evidence type="ECO:0000256" key="2">
    <source>
        <dbReference type="PROSITE-ProRule" id="PRU00708"/>
    </source>
</evidence>
<dbReference type="AlphaFoldDB" id="A0A9N8H8Z7"/>
<keyword evidence="5" id="KW-1185">Reference proteome</keyword>
<feature type="repeat" description="PPR" evidence="2">
    <location>
        <begin position="352"/>
        <end position="382"/>
    </location>
</feature>
<dbReference type="NCBIfam" id="TIGR00756">
    <property type="entry name" value="PPR"/>
    <property type="match status" value="2"/>
</dbReference>
<evidence type="ECO:0000256" key="1">
    <source>
        <dbReference type="ARBA" id="ARBA00022737"/>
    </source>
</evidence>
<keyword evidence="1" id="KW-0677">Repeat</keyword>
<protein>
    <submittedName>
        <fullName evidence="4">Pentatricopeptide repeat-containing protein</fullName>
    </submittedName>
</protein>
<accession>A0A9N8H8Z7</accession>
<feature type="signal peptide" evidence="3">
    <location>
        <begin position="1"/>
        <end position="20"/>
    </location>
</feature>
<gene>
    <name evidence="4" type="ORF">SEMRO_174_G076790.1</name>
</gene>
<evidence type="ECO:0000313" key="4">
    <source>
        <dbReference type="EMBL" id="CAB9503725.1"/>
    </source>
</evidence>
<reference evidence="4" key="1">
    <citation type="submission" date="2020-06" db="EMBL/GenBank/DDBJ databases">
        <authorList>
            <consortium name="Plant Systems Biology data submission"/>
        </authorList>
    </citation>
    <scope>NUCLEOTIDE SEQUENCE</scope>
    <source>
        <strain evidence="4">D6</strain>
    </source>
</reference>
<dbReference type="Pfam" id="PF13812">
    <property type="entry name" value="PPR_3"/>
    <property type="match status" value="1"/>
</dbReference>
<organism evidence="4 5">
    <name type="scientific">Seminavis robusta</name>
    <dbReference type="NCBI Taxonomy" id="568900"/>
    <lineage>
        <taxon>Eukaryota</taxon>
        <taxon>Sar</taxon>
        <taxon>Stramenopiles</taxon>
        <taxon>Ochrophyta</taxon>
        <taxon>Bacillariophyta</taxon>
        <taxon>Bacillariophyceae</taxon>
        <taxon>Bacillariophycidae</taxon>
        <taxon>Naviculales</taxon>
        <taxon>Naviculaceae</taxon>
        <taxon>Seminavis</taxon>
    </lineage>
</organism>
<comment type="caution">
    <text evidence="4">The sequence shown here is derived from an EMBL/GenBank/DDBJ whole genome shotgun (WGS) entry which is preliminary data.</text>
</comment>
<proteinExistence type="predicted"/>
<sequence>MFRIAVTVSFLLLGIQPSRGFSRSITNLERRRRSCPVPKECNGKGDEAVLRCKTVLCVAQQGAQERRKAESLERGHHPLMSLNLNLDSLAQGGAAPRAQELLERIQALYQEGYYAVSPDVVSYNSVLNAWVKRNEPQKALELLKSLEAQRDSPVADDKNIIEADVISYNTVIYAFAQNGLYKEAEALLREMQQHPDENIRPDSISFNSVLYAYAQSKETDAPAKAEALLREMMTDENEAQVDTASFNVVLHAWANCKKVKAPHRAQELLEHMETLSEAGNSRVKPDVYSYTTVIQAWVSQMRHRHRRRENKSRGNHFDKTQKTLTQQGANTAAAPAAYRLLKKMEEQQLQPNQITYTSVMSALCWSGQPDEAHKLLLHLLERFQQQQNMVGESTSAAAMLVKPDTIAFSAVMDGWVKNSNHHSPKALQRVMELLDLMKHWQSEGHDDMAPNSRTYTSVISALAKSRTWDACLKAKSILKEIPEGATVIHYNAVLDAYAKSPRADKARHAKTLLGEMMANPSVSPDIISFNSVLSACAGSFGDAALKKESLSIAVAVFKHICQSEDLTATAYTFSIMIKTLRKLVFEEAARYDFVGKIFQLCCKNGQVNAGVWQQVKKSIPSDETTEHLWNTLLGDVVYREGLQIADLPDEWKSKAKLNY</sequence>
<feature type="chain" id="PRO_5040193499" evidence="3">
    <location>
        <begin position="21"/>
        <end position="659"/>
    </location>
</feature>
<dbReference type="Gene3D" id="1.25.40.10">
    <property type="entry name" value="Tetratricopeptide repeat domain"/>
    <property type="match status" value="3"/>
</dbReference>
<dbReference type="OrthoDB" id="47432at2759"/>
<evidence type="ECO:0000313" key="5">
    <source>
        <dbReference type="Proteomes" id="UP001153069"/>
    </source>
</evidence>
<dbReference type="PANTHER" id="PTHR47942:SF63">
    <property type="entry name" value="PENTATRICOPEPTIDE REPEAT-CONTAINING PROTEIN"/>
    <property type="match status" value="1"/>
</dbReference>
<dbReference type="Pfam" id="PF13041">
    <property type="entry name" value="PPR_2"/>
    <property type="match status" value="1"/>
</dbReference>
<feature type="repeat" description="PPR" evidence="2">
    <location>
        <begin position="119"/>
        <end position="153"/>
    </location>
</feature>
<dbReference type="PANTHER" id="PTHR47942">
    <property type="entry name" value="TETRATRICOPEPTIDE REPEAT (TPR)-LIKE SUPERFAMILY PROTEIN-RELATED"/>
    <property type="match status" value="1"/>
</dbReference>
<name>A0A9N8H8Z7_9STRA</name>
<dbReference type="EMBL" id="CAICTM010000173">
    <property type="protein sequence ID" value="CAB9503725.1"/>
    <property type="molecule type" value="Genomic_DNA"/>
</dbReference>
<dbReference type="InterPro" id="IPR002885">
    <property type="entry name" value="PPR_rpt"/>
</dbReference>
<keyword evidence="3" id="KW-0732">Signal</keyword>
<dbReference type="Pfam" id="PF01535">
    <property type="entry name" value="PPR"/>
    <property type="match status" value="2"/>
</dbReference>
<dbReference type="PROSITE" id="PS51375">
    <property type="entry name" value="PPR"/>
    <property type="match status" value="3"/>
</dbReference>
<feature type="repeat" description="PPR" evidence="2">
    <location>
        <begin position="164"/>
        <end position="194"/>
    </location>
</feature>
<dbReference type="InterPro" id="IPR051222">
    <property type="entry name" value="PPR/CCM1_RNA-binding"/>
</dbReference>